<evidence type="ECO:0000313" key="4">
    <source>
        <dbReference type="Proteomes" id="UP000198870"/>
    </source>
</evidence>
<organism evidence="3 4">
    <name type="scientific">Desulfoluna spongiiphila</name>
    <dbReference type="NCBI Taxonomy" id="419481"/>
    <lineage>
        <taxon>Bacteria</taxon>
        <taxon>Pseudomonadati</taxon>
        <taxon>Thermodesulfobacteriota</taxon>
        <taxon>Desulfobacteria</taxon>
        <taxon>Desulfobacterales</taxon>
        <taxon>Desulfolunaceae</taxon>
        <taxon>Desulfoluna</taxon>
    </lineage>
</organism>
<name>A0A1G5IM41_9BACT</name>
<keyword evidence="4" id="KW-1185">Reference proteome</keyword>
<feature type="chain" id="PRO_5011757895" evidence="2">
    <location>
        <begin position="28"/>
        <end position="349"/>
    </location>
</feature>
<dbReference type="Proteomes" id="UP000198870">
    <property type="component" value="Unassembled WGS sequence"/>
</dbReference>
<dbReference type="SMART" id="SM00028">
    <property type="entry name" value="TPR"/>
    <property type="match status" value="2"/>
</dbReference>
<protein>
    <submittedName>
        <fullName evidence="3">Tetratricopeptide repeat-containing protein</fullName>
    </submittedName>
</protein>
<evidence type="ECO:0000256" key="1">
    <source>
        <dbReference type="PROSITE-ProRule" id="PRU00339"/>
    </source>
</evidence>
<feature type="signal peptide" evidence="2">
    <location>
        <begin position="1"/>
        <end position="27"/>
    </location>
</feature>
<dbReference type="Pfam" id="PF03783">
    <property type="entry name" value="CsgG"/>
    <property type="match status" value="1"/>
</dbReference>
<evidence type="ECO:0000256" key="2">
    <source>
        <dbReference type="SAM" id="SignalP"/>
    </source>
</evidence>
<dbReference type="Gene3D" id="3.40.50.10610">
    <property type="entry name" value="ABC-type transport auxiliary lipoprotein component"/>
    <property type="match status" value="1"/>
</dbReference>
<dbReference type="GO" id="GO:0030288">
    <property type="term" value="C:outer membrane-bounded periplasmic space"/>
    <property type="evidence" value="ECO:0007669"/>
    <property type="project" value="InterPro"/>
</dbReference>
<dbReference type="InterPro" id="IPR005534">
    <property type="entry name" value="Curli_assmbl/transp-comp_CsgG"/>
</dbReference>
<reference evidence="3 4" key="1">
    <citation type="submission" date="2016-10" db="EMBL/GenBank/DDBJ databases">
        <authorList>
            <person name="de Groot N.N."/>
        </authorList>
    </citation>
    <scope>NUCLEOTIDE SEQUENCE [LARGE SCALE GENOMIC DNA]</scope>
    <source>
        <strain evidence="3 4">AA1</strain>
    </source>
</reference>
<feature type="repeat" description="TPR" evidence="1">
    <location>
        <begin position="274"/>
        <end position="307"/>
    </location>
</feature>
<gene>
    <name evidence="3" type="ORF">SAMN05216233_120107</name>
</gene>
<dbReference type="InterPro" id="IPR011990">
    <property type="entry name" value="TPR-like_helical_dom_sf"/>
</dbReference>
<dbReference type="AlphaFoldDB" id="A0A1G5IM41"/>
<dbReference type="STRING" id="419481.SAMN05216233_120107"/>
<keyword evidence="1" id="KW-0802">TPR repeat</keyword>
<keyword evidence="2" id="KW-0732">Signal</keyword>
<evidence type="ECO:0000313" key="3">
    <source>
        <dbReference type="EMBL" id="SCY76811.1"/>
    </source>
</evidence>
<dbReference type="Pfam" id="PF13424">
    <property type="entry name" value="TPR_12"/>
    <property type="match status" value="1"/>
</dbReference>
<dbReference type="InterPro" id="IPR019734">
    <property type="entry name" value="TPR_rpt"/>
</dbReference>
<accession>A0A1G5IM41</accession>
<proteinExistence type="predicted"/>
<dbReference type="Gene3D" id="1.25.40.10">
    <property type="entry name" value="Tetratricopeptide repeat domain"/>
    <property type="match status" value="1"/>
</dbReference>
<dbReference type="EMBL" id="FMUX01000020">
    <property type="protein sequence ID" value="SCY76811.1"/>
    <property type="molecule type" value="Genomic_DNA"/>
</dbReference>
<dbReference type="PROSITE" id="PS50005">
    <property type="entry name" value="TPR"/>
    <property type="match status" value="1"/>
</dbReference>
<dbReference type="SUPFAM" id="SSF48452">
    <property type="entry name" value="TPR-like"/>
    <property type="match status" value="1"/>
</dbReference>
<sequence length="349" mass="40145">MRFCFTKRRAVSVFTCFFICILMTSCASKLKVPRLKPAEINLSSYKNVTVFPFKGNHGREVSDTLTQQLFESDRFHVLDRTNLNRILKEQNLSMSDIANPNNSVRLGKVMGSSALIFGQVYKRKYTQKRSSSKATCREDGKKYSCRRYKVKGNWHLKVGFKMVDTSTGEIIATKVIDETKSKSKSRREERPEVTWDKEKVFSSLQDKLIGKFMRMIAPYTVYNSVKLYDDDDLPWLETGIKFAKTGDWATAIEMFETAVAEAERNPDIDEKLRARAHYDLGVAYGYSGHYTKALEHLKRSCTLSPDDVFFKELEKIKQFRLDDRLLKEQGITSSRRCNTANLTVVTMAS</sequence>
<dbReference type="OrthoDB" id="5338908at2"/>
<dbReference type="PROSITE" id="PS51257">
    <property type="entry name" value="PROKAR_LIPOPROTEIN"/>
    <property type="match status" value="1"/>
</dbReference>
<dbReference type="RefSeq" id="WP_092214003.1">
    <property type="nucleotide sequence ID" value="NZ_FMUX01000020.1"/>
</dbReference>